<organism evidence="1 2">
    <name type="scientific">Aquipseudomonas alcaligenes</name>
    <name type="common">Pseudomonas alcaligenes</name>
    <dbReference type="NCBI Taxonomy" id="43263"/>
    <lineage>
        <taxon>Bacteria</taxon>
        <taxon>Pseudomonadati</taxon>
        <taxon>Pseudomonadota</taxon>
        <taxon>Gammaproteobacteria</taxon>
        <taxon>Pseudomonadales</taxon>
        <taxon>Pseudomonadaceae</taxon>
        <taxon>Aquipseudomonas</taxon>
    </lineage>
</organism>
<comment type="caution">
    <text evidence="1">The sequence shown here is derived from an EMBL/GenBank/DDBJ whole genome shotgun (WGS) entry which is preliminary data.</text>
</comment>
<dbReference type="EMBL" id="SSFO01000016">
    <property type="protein sequence ID" value="TXI35727.1"/>
    <property type="molecule type" value="Genomic_DNA"/>
</dbReference>
<protein>
    <submittedName>
        <fullName evidence="1">Uncharacterized protein</fullName>
    </submittedName>
</protein>
<sequence>MELARIESQSKLLREYFSAVFTERKENFERSYFLLEQGLAKGDDRQIETALTMIVTLVKESPIKQAAEAMQQIKERQDGKIIDL</sequence>
<evidence type="ECO:0000313" key="1">
    <source>
        <dbReference type="EMBL" id="TXI35727.1"/>
    </source>
</evidence>
<gene>
    <name evidence="1" type="ORF">E6Q69_00925</name>
</gene>
<dbReference type="Proteomes" id="UP000321110">
    <property type="component" value="Unassembled WGS sequence"/>
</dbReference>
<dbReference type="AlphaFoldDB" id="A0A5C7WD81"/>
<proteinExistence type="predicted"/>
<reference evidence="1 2" key="1">
    <citation type="submission" date="2018-09" db="EMBL/GenBank/DDBJ databases">
        <title>Metagenome Assembled Genomes from an Advanced Water Purification Facility.</title>
        <authorList>
            <person name="Stamps B.W."/>
            <person name="Spear J.R."/>
        </authorList>
    </citation>
    <scope>NUCLEOTIDE SEQUENCE [LARGE SCALE GENOMIC DNA]</scope>
    <source>
        <strain evidence="1">Bin_52_1</strain>
    </source>
</reference>
<name>A0A5C7WD81_AQUAC</name>
<accession>A0A5C7WD81</accession>
<evidence type="ECO:0000313" key="2">
    <source>
        <dbReference type="Proteomes" id="UP000321110"/>
    </source>
</evidence>